<proteinExistence type="predicted"/>
<dbReference type="Proteomes" id="UP000321621">
    <property type="component" value="Unassembled WGS sequence"/>
</dbReference>
<comment type="caution">
    <text evidence="1">The sequence shown here is derived from an EMBL/GenBank/DDBJ whole genome shotgun (WGS) entry which is preliminary data.</text>
</comment>
<gene>
    <name evidence="1" type="ORF">D2V05_10980</name>
    <name evidence="2" type="ORF">FQ017_10870</name>
</gene>
<evidence type="ECO:0000313" key="1">
    <source>
        <dbReference type="EMBL" id="RIV44013.1"/>
    </source>
</evidence>
<dbReference type="OrthoDB" id="1155031at2"/>
<name>A0A3A1NIW6_9FLAO</name>
<dbReference type="Proteomes" id="UP000266691">
    <property type="component" value="Unassembled WGS sequence"/>
</dbReference>
<reference evidence="2 4" key="2">
    <citation type="submission" date="2019-07" db="EMBL/GenBank/DDBJ databases">
        <title>Draft genome of two Muricauda strains isolated from deep sea.</title>
        <authorList>
            <person name="Sun C."/>
        </authorList>
    </citation>
    <scope>NUCLEOTIDE SEQUENCE [LARGE SCALE GENOMIC DNA]</scope>
    <source>
        <strain evidence="2 4">72</strain>
    </source>
</reference>
<evidence type="ECO:0000313" key="3">
    <source>
        <dbReference type="Proteomes" id="UP000266691"/>
    </source>
</evidence>
<dbReference type="PROSITE" id="PS51257">
    <property type="entry name" value="PROKAR_LIPOPROTEIN"/>
    <property type="match status" value="1"/>
</dbReference>
<evidence type="ECO:0000313" key="4">
    <source>
        <dbReference type="Proteomes" id="UP000321621"/>
    </source>
</evidence>
<reference evidence="1 3" key="1">
    <citation type="submission" date="2018-08" db="EMBL/GenBank/DDBJ databases">
        <title>Proposal of Muricauda 72 sp.nov. and Muricauda NH166 sp.nov., isolated from seawater.</title>
        <authorList>
            <person name="Cheng H."/>
            <person name="Wu Y.-H."/>
            <person name="Guo L.-L."/>
            <person name="Xu X.-W."/>
        </authorList>
    </citation>
    <scope>NUCLEOTIDE SEQUENCE [LARGE SCALE GENOMIC DNA]</scope>
    <source>
        <strain evidence="1 3">72</strain>
    </source>
</reference>
<dbReference type="Gene3D" id="2.170.15.10">
    <property type="entry name" value="Proaerolysin, chain A, domain 3"/>
    <property type="match status" value="1"/>
</dbReference>
<protein>
    <submittedName>
        <fullName evidence="1">Uncharacterized protein</fullName>
    </submittedName>
</protein>
<accession>A0A3A1NIW6</accession>
<dbReference type="EMBL" id="QXFI01000026">
    <property type="protein sequence ID" value="RIV44013.1"/>
    <property type="molecule type" value="Genomic_DNA"/>
</dbReference>
<evidence type="ECO:0000313" key="2">
    <source>
        <dbReference type="EMBL" id="TXJ93917.1"/>
    </source>
</evidence>
<dbReference type="RefSeq" id="WP_119647672.1">
    <property type="nucleotide sequence ID" value="NZ_QXFI01000026.1"/>
</dbReference>
<organism evidence="1 3">
    <name type="scientific">Flagellimonas pelagia</name>
    <dbReference type="NCBI Taxonomy" id="2306998"/>
    <lineage>
        <taxon>Bacteria</taxon>
        <taxon>Pseudomonadati</taxon>
        <taxon>Bacteroidota</taxon>
        <taxon>Flavobacteriia</taxon>
        <taxon>Flavobacteriales</taxon>
        <taxon>Flavobacteriaceae</taxon>
        <taxon>Flagellimonas</taxon>
    </lineage>
</organism>
<keyword evidence="4" id="KW-1185">Reference proteome</keyword>
<sequence>MKTMLSQKYLRILLQLAWVASLIFILSCSKDGEDTPPEISEPINGHLVESEGIAAEDLGEEQGSIGILIDIRNVVRKGYVPTVAEVTVDANEGDYSATLDIDEFTNMARLAIPVADLSENALSELRDGVPMTITLKDADGGTVLEQVFTAESFRENGTRVVIDAKSLPLLDNKLVINTELPYYIHLVYNGQFTTRILESGDQSQIEDYHYSGTPFSIGPKENAMNMENVYTQFKLIPVSGKENTFYIKAVWGEFYFSHWMDIDYWLYYKEDATSLPVDFEFTMEIQESGNIRIKNYLGDYIHVHKDSEGNVSSLMHTSTGAPEGAIVGEFRLIPSTIRWEVESLATKYLEPILPSVNTSFGINSTLSNCTSGTLEQEVVFEETIETTTTVAWEESIELTSESTSSFSATVGVSTSVSFFGQGVDVSAEATKEYSTTTGFASSQTQYQDAQNTKSNVFSVTRSIEVQPGSAVLVYDAYQTYSNVQMPFIQRFRVRGTDTEDGIALTGEEIKSQFIFSHFNGVITKVESDFVEITLRGTTTLDNLVDARNDAIEVANDCDG</sequence>
<dbReference type="AlphaFoldDB" id="A0A3A1NIW6"/>
<dbReference type="EMBL" id="VNWK01000026">
    <property type="protein sequence ID" value="TXJ93917.1"/>
    <property type="molecule type" value="Genomic_DNA"/>
</dbReference>